<accession>A0A1F6BTK8</accession>
<name>A0A1F6BTK8_9BACT</name>
<organism evidence="3 4">
    <name type="scientific">Candidatus Kaiserbacteria bacterium GWA2_50_9</name>
    <dbReference type="NCBI Taxonomy" id="1798474"/>
    <lineage>
        <taxon>Bacteria</taxon>
        <taxon>Candidatus Kaiseribacteriota</taxon>
    </lineage>
</organism>
<protein>
    <submittedName>
        <fullName evidence="3">Uncharacterized protein</fullName>
    </submittedName>
</protein>
<dbReference type="STRING" id="1798474.A2118_02295"/>
<evidence type="ECO:0000256" key="1">
    <source>
        <dbReference type="SAM" id="MobiDB-lite"/>
    </source>
</evidence>
<reference evidence="3 4" key="1">
    <citation type="journal article" date="2016" name="Nat. Commun.">
        <title>Thousands of microbial genomes shed light on interconnected biogeochemical processes in an aquifer system.</title>
        <authorList>
            <person name="Anantharaman K."/>
            <person name="Brown C.T."/>
            <person name="Hug L.A."/>
            <person name="Sharon I."/>
            <person name="Castelle C.J."/>
            <person name="Probst A.J."/>
            <person name="Thomas B.C."/>
            <person name="Singh A."/>
            <person name="Wilkins M.J."/>
            <person name="Karaoz U."/>
            <person name="Brodie E.L."/>
            <person name="Williams K.H."/>
            <person name="Hubbard S.S."/>
            <person name="Banfield J.F."/>
        </authorList>
    </citation>
    <scope>NUCLEOTIDE SEQUENCE [LARGE SCALE GENOMIC DNA]</scope>
</reference>
<comment type="caution">
    <text evidence="3">The sequence shown here is derived from an EMBL/GenBank/DDBJ whole genome shotgun (WGS) entry which is preliminary data.</text>
</comment>
<dbReference type="Proteomes" id="UP000179014">
    <property type="component" value="Unassembled WGS sequence"/>
</dbReference>
<dbReference type="EMBL" id="MFKN01000034">
    <property type="protein sequence ID" value="OGG40289.1"/>
    <property type="molecule type" value="Genomic_DNA"/>
</dbReference>
<feature type="region of interest" description="Disordered" evidence="1">
    <location>
        <begin position="35"/>
        <end position="57"/>
    </location>
</feature>
<keyword evidence="2" id="KW-0472">Membrane</keyword>
<keyword evidence="2" id="KW-0812">Transmembrane</keyword>
<keyword evidence="2" id="KW-1133">Transmembrane helix</keyword>
<gene>
    <name evidence="3" type="ORF">A2118_02295</name>
</gene>
<feature type="transmembrane region" description="Helical" evidence="2">
    <location>
        <begin position="60"/>
        <end position="81"/>
    </location>
</feature>
<evidence type="ECO:0000313" key="4">
    <source>
        <dbReference type="Proteomes" id="UP000179014"/>
    </source>
</evidence>
<feature type="compositionally biased region" description="Pro residues" evidence="1">
    <location>
        <begin position="44"/>
        <end position="53"/>
    </location>
</feature>
<sequence>MENNIEGEKLLPEGEEGIEVTALPVLQSYATASKALPKPENPSAMPPSVPGAPSPQAQSWGTVISIVVIVLMIIIGAFYAWGERIAEENALLVPATTE</sequence>
<dbReference type="AlphaFoldDB" id="A0A1F6BTK8"/>
<proteinExistence type="predicted"/>
<evidence type="ECO:0000313" key="3">
    <source>
        <dbReference type="EMBL" id="OGG40289.1"/>
    </source>
</evidence>
<evidence type="ECO:0000256" key="2">
    <source>
        <dbReference type="SAM" id="Phobius"/>
    </source>
</evidence>